<reference evidence="2" key="1">
    <citation type="journal article" date="2011" name="Plant Physiol.">
        <title>Comprehensive sequence analysis of 24,783 barley full-length cDNAs derived from 12 clone libraries.</title>
        <authorList>
            <person name="Matsumoto T."/>
            <person name="Tanaka T."/>
            <person name="Sakai H."/>
            <person name="Amano N."/>
            <person name="Kanamori H."/>
            <person name="Kurita K."/>
            <person name="Kikuta A."/>
            <person name="Kamiya K."/>
            <person name="Yamamoto M."/>
            <person name="Ikawa H."/>
            <person name="Fujii N."/>
            <person name="Hori K."/>
            <person name="Itoh T."/>
            <person name="Sato K."/>
        </authorList>
    </citation>
    <scope>NUCLEOTIDE SEQUENCE</scope>
    <source>
        <tissue evidence="2">Shoot</tissue>
    </source>
</reference>
<dbReference type="PANTHER" id="PTHR48454:SF1">
    <property type="entry name" value="PROTON PUMP-INTERACTOR 1"/>
    <property type="match status" value="1"/>
</dbReference>
<organism evidence="2">
    <name type="scientific">Hordeum vulgare subsp. vulgare</name>
    <name type="common">Domesticated barley</name>
    <dbReference type="NCBI Taxonomy" id="112509"/>
    <lineage>
        <taxon>Eukaryota</taxon>
        <taxon>Viridiplantae</taxon>
        <taxon>Streptophyta</taxon>
        <taxon>Embryophyta</taxon>
        <taxon>Tracheophyta</taxon>
        <taxon>Spermatophyta</taxon>
        <taxon>Magnoliopsida</taxon>
        <taxon>Liliopsida</taxon>
        <taxon>Poales</taxon>
        <taxon>Poaceae</taxon>
        <taxon>BOP clade</taxon>
        <taxon>Pooideae</taxon>
        <taxon>Triticodae</taxon>
        <taxon>Triticeae</taxon>
        <taxon>Hordeinae</taxon>
        <taxon>Hordeum</taxon>
    </lineage>
</organism>
<feature type="region of interest" description="Disordered" evidence="1">
    <location>
        <begin position="1"/>
        <end position="23"/>
    </location>
</feature>
<protein>
    <submittedName>
        <fullName evidence="2">Predicted protein</fullName>
    </submittedName>
</protein>
<name>F2CRF3_HORVV</name>
<evidence type="ECO:0000313" key="2">
    <source>
        <dbReference type="EMBL" id="BAJ85424.1"/>
    </source>
</evidence>
<evidence type="ECO:0000256" key="1">
    <source>
        <dbReference type="SAM" id="MobiDB-lite"/>
    </source>
</evidence>
<dbReference type="AlphaFoldDB" id="F2CRF3"/>
<sequence>MKPGTDGSAISGVTGQHDADTSVTTADPVINADEGNHDHAAITELVEQDGSNGHDHVVQIADSCTSAPEIDADGSKGLQIEALTTEPEVLDGSDCEATSKGPSEEEVVANGLGCSSIKTIVDELNEKDFSI</sequence>
<proteinExistence type="evidence at transcript level"/>
<accession>F2CRF3</accession>
<dbReference type="PANTHER" id="PTHR48454">
    <property type="entry name" value="PUTATIVE RNA-BINDING DOMAIN-CONTAINING PROTEIN-RELATED"/>
    <property type="match status" value="1"/>
</dbReference>
<dbReference type="EMBL" id="AK354205">
    <property type="protein sequence ID" value="BAJ85424.1"/>
    <property type="molecule type" value="mRNA"/>
</dbReference>